<dbReference type="Proteomes" id="UP000600363">
    <property type="component" value="Unassembled WGS sequence"/>
</dbReference>
<dbReference type="EMBL" id="DUIH01000011">
    <property type="protein sequence ID" value="HIH69629.1"/>
    <property type="molecule type" value="Genomic_DNA"/>
</dbReference>
<keyword evidence="3" id="KW-0677">Repeat</keyword>
<feature type="domain" description="Cysteine-rich" evidence="6">
    <location>
        <begin position="538"/>
        <end position="620"/>
    </location>
</feature>
<name>A0A832RXJ0_9EURY</name>
<accession>A0A832RXJ0</accession>
<keyword evidence="2" id="KW-0479">Metal-binding</keyword>
<dbReference type="InterPro" id="IPR009051">
    <property type="entry name" value="Helical_ferredxn"/>
</dbReference>
<dbReference type="InterPro" id="IPR004017">
    <property type="entry name" value="Cys_rich_dom"/>
</dbReference>
<dbReference type="Pfam" id="PF02589">
    <property type="entry name" value="LUD_dom"/>
    <property type="match status" value="1"/>
</dbReference>
<dbReference type="SUPFAM" id="SSF100950">
    <property type="entry name" value="NagB/RpiA/CoA transferase-like"/>
    <property type="match status" value="1"/>
</dbReference>
<dbReference type="InterPro" id="IPR004452">
    <property type="entry name" value="LutB/LldF"/>
</dbReference>
<organism evidence="8 9">
    <name type="scientific">Methermicoccus shengliensis</name>
    <dbReference type="NCBI Taxonomy" id="660064"/>
    <lineage>
        <taxon>Archaea</taxon>
        <taxon>Methanobacteriati</taxon>
        <taxon>Methanobacteriota</taxon>
        <taxon>Stenosarchaea group</taxon>
        <taxon>Methanomicrobia</taxon>
        <taxon>Methanosarcinales</taxon>
        <taxon>Methermicoccaceae</taxon>
        <taxon>Methermicoccus</taxon>
    </lineage>
</organism>
<dbReference type="PANTHER" id="PTHR47153">
    <property type="entry name" value="LACTATE UTILIZATION PROTEIN B"/>
    <property type="match status" value="1"/>
</dbReference>
<dbReference type="AlphaFoldDB" id="A0A832RXJ0"/>
<dbReference type="GO" id="GO:0006089">
    <property type="term" value="P:lactate metabolic process"/>
    <property type="evidence" value="ECO:0007669"/>
    <property type="project" value="InterPro"/>
</dbReference>
<dbReference type="Pfam" id="PF13183">
    <property type="entry name" value="Fer4_8"/>
    <property type="match status" value="1"/>
</dbReference>
<evidence type="ECO:0000256" key="3">
    <source>
        <dbReference type="ARBA" id="ARBA00022737"/>
    </source>
</evidence>
<dbReference type="Gene3D" id="1.10.1060.10">
    <property type="entry name" value="Alpha-helical ferredoxin"/>
    <property type="match status" value="1"/>
</dbReference>
<dbReference type="GO" id="GO:0016491">
    <property type="term" value="F:oxidoreductase activity"/>
    <property type="evidence" value="ECO:0007669"/>
    <property type="project" value="UniProtKB-ARBA"/>
</dbReference>
<dbReference type="InterPro" id="IPR024185">
    <property type="entry name" value="FTHF_cligase-like_sf"/>
</dbReference>
<evidence type="ECO:0000256" key="4">
    <source>
        <dbReference type="ARBA" id="ARBA00022982"/>
    </source>
</evidence>
<evidence type="ECO:0000259" key="7">
    <source>
        <dbReference type="Pfam" id="PF13183"/>
    </source>
</evidence>
<dbReference type="PANTHER" id="PTHR47153:SF2">
    <property type="entry name" value="LACTATE UTILIZATION PROTEIN B"/>
    <property type="match status" value="1"/>
</dbReference>
<dbReference type="Gene3D" id="3.40.50.10420">
    <property type="entry name" value="NagB/RpiA/CoA transferase-like"/>
    <property type="match status" value="1"/>
</dbReference>
<dbReference type="InterPro" id="IPR037171">
    <property type="entry name" value="NagB/RpiA_transferase-like"/>
</dbReference>
<keyword evidence="4" id="KW-0249">Electron transport</keyword>
<comment type="caution">
    <text evidence="8">The sequence shown here is derived from an EMBL/GenBank/DDBJ whole genome shotgun (WGS) entry which is preliminary data.</text>
</comment>
<evidence type="ECO:0000259" key="5">
    <source>
        <dbReference type="Pfam" id="PF02589"/>
    </source>
</evidence>
<dbReference type="GO" id="GO:0051539">
    <property type="term" value="F:4 iron, 4 sulfur cluster binding"/>
    <property type="evidence" value="ECO:0007669"/>
    <property type="project" value="UniProtKB-KW"/>
</dbReference>
<feature type="domain" description="LUD" evidence="5">
    <location>
        <begin position="54"/>
        <end position="284"/>
    </location>
</feature>
<gene>
    <name evidence="8" type="ORF">HA299_03290</name>
</gene>
<dbReference type="Pfam" id="PF02754">
    <property type="entry name" value="CCG"/>
    <property type="match status" value="2"/>
</dbReference>
<feature type="domain" description="4Fe-4S ferredoxin-type" evidence="7">
    <location>
        <begin position="297"/>
        <end position="362"/>
    </location>
</feature>
<reference evidence="8" key="1">
    <citation type="journal article" date="2020" name="bioRxiv">
        <title>A rank-normalized archaeal taxonomy based on genome phylogeny resolves widespread incomplete and uneven classifications.</title>
        <authorList>
            <person name="Rinke C."/>
            <person name="Chuvochina M."/>
            <person name="Mussig A.J."/>
            <person name="Chaumeil P.-A."/>
            <person name="Waite D.W."/>
            <person name="Whitman W.B."/>
            <person name="Parks D.H."/>
            <person name="Hugenholtz P."/>
        </authorList>
    </citation>
    <scope>NUCLEOTIDE SEQUENCE</scope>
    <source>
        <strain evidence="8">UBA12518</strain>
    </source>
</reference>
<keyword evidence="2" id="KW-0408">Iron</keyword>
<evidence type="ECO:0000259" key="6">
    <source>
        <dbReference type="Pfam" id="PF02754"/>
    </source>
</evidence>
<keyword evidence="1" id="KW-0813">Transport</keyword>
<feature type="domain" description="Cysteine-rich" evidence="6">
    <location>
        <begin position="421"/>
        <end position="502"/>
    </location>
</feature>
<proteinExistence type="predicted"/>
<dbReference type="PROSITE" id="PS00198">
    <property type="entry name" value="4FE4S_FER_1"/>
    <property type="match status" value="1"/>
</dbReference>
<evidence type="ECO:0000256" key="1">
    <source>
        <dbReference type="ARBA" id="ARBA00022448"/>
    </source>
</evidence>
<keyword evidence="2" id="KW-0411">Iron-sulfur</keyword>
<dbReference type="InterPro" id="IPR017896">
    <property type="entry name" value="4Fe4S_Fe-S-bd"/>
</dbReference>
<keyword evidence="2" id="KW-0004">4Fe-4S</keyword>
<sequence>MNVDTERYRALRNTFSNVRERQMENASLLDLEAERERLKCIRERVIEHLDELWERATQRLEKNGIRVRFASTREQAQQMVLEEVGDERLVVKSKSNVSREVGVGDVLSGRGIEVVETDLGDRILQLSGESTATHPTGPVAHMDRHDVARVLSEHLGYEVEPEPEGMTMLVREEVLDAVGRARVGITGANAVCASEGCIVILHNEANVMQLMAHVDKHIVLTGMEKVYECLEDAMCMARLQTFYATGSPMPSYVDVISGPSKTADIEKRLFYGMYGPREVVLIVVDNGRSSIARRAPELLECVGCGSCLLHCSVYGVVGEQFSSCRGMGGIGVAKAGAAGHMDERLFYCTTCERCEEHCPVSIGTCGHLLQLRSDFVRSVGELLPHHRIHERILSEGRAFFDASPSRIPSLRGHLDIEASTLLFVGCLSSARRQSGIEALSALLERAGVPFCALSDERCCGSPMLKMGYPHAFEQLASENIRMIERSGAKRVVFPCAGCEKTFKDHYTLDVELLSASELVLDLVEQGMLKPSSPAPLKVAYHTPCHLREGEGIARRIEEVLSRIPNVEVHIMEEGCCGAGGGVRSALPELAGAMASLRVEQARRMGADVLVSSCPFCELNMGERGMEVLDIAELVERLTRDASGDARAQDHVPSG</sequence>
<dbReference type="SUPFAM" id="SSF46548">
    <property type="entry name" value="alpha-helical ferredoxin"/>
    <property type="match status" value="1"/>
</dbReference>
<evidence type="ECO:0000313" key="8">
    <source>
        <dbReference type="EMBL" id="HIH69629.1"/>
    </source>
</evidence>
<evidence type="ECO:0000256" key="2">
    <source>
        <dbReference type="ARBA" id="ARBA00022485"/>
    </source>
</evidence>
<protein>
    <submittedName>
        <fullName evidence="8">LUD domain-containing protein</fullName>
    </submittedName>
</protein>
<dbReference type="RefSeq" id="WP_157203152.1">
    <property type="nucleotide sequence ID" value="NZ_DUIH01000011.1"/>
</dbReference>
<evidence type="ECO:0000313" key="9">
    <source>
        <dbReference type="Proteomes" id="UP000600363"/>
    </source>
</evidence>
<dbReference type="InterPro" id="IPR017900">
    <property type="entry name" value="4Fe4S_Fe_S_CS"/>
</dbReference>
<dbReference type="InterPro" id="IPR003741">
    <property type="entry name" value="LUD_dom"/>
</dbReference>